<gene>
    <name evidence="1" type="ORF">D5281_05680</name>
</gene>
<organism evidence="1 2">
    <name type="scientific">Parablautia muri</name>
    <dbReference type="NCBI Taxonomy" id="2320879"/>
    <lineage>
        <taxon>Bacteria</taxon>
        <taxon>Bacillati</taxon>
        <taxon>Bacillota</taxon>
        <taxon>Clostridia</taxon>
        <taxon>Lachnospirales</taxon>
        <taxon>Lachnospiraceae</taxon>
        <taxon>Parablautia</taxon>
    </lineage>
</organism>
<dbReference type="Proteomes" id="UP001154420">
    <property type="component" value="Unassembled WGS sequence"/>
</dbReference>
<protein>
    <submittedName>
        <fullName evidence="1">Uncharacterized protein</fullName>
    </submittedName>
</protein>
<reference evidence="1" key="1">
    <citation type="submission" date="2018-09" db="EMBL/GenBank/DDBJ databases">
        <title>Murine metabolic-syndrome-specific gut microbial biobank.</title>
        <authorList>
            <person name="Liu C."/>
        </authorList>
    </citation>
    <scope>NUCLEOTIDE SEQUENCE</scope>
    <source>
        <strain evidence="1">D42-62</strain>
    </source>
</reference>
<keyword evidence="2" id="KW-1185">Reference proteome</keyword>
<evidence type="ECO:0000313" key="2">
    <source>
        <dbReference type="Proteomes" id="UP001154420"/>
    </source>
</evidence>
<evidence type="ECO:0000313" key="1">
    <source>
        <dbReference type="EMBL" id="NBJ92090.1"/>
    </source>
</evidence>
<accession>A0A9X5BE88</accession>
<sequence>MDKDTLINNLLANYGKYGVTRAELEPIIDDGIQNYDLSLEAIYSGLRMSLASAFNEHEYFSLDDVMAITGESREELLQRIEQCRKELIEAGENPDEYFKPVEPQRAAVYYFPNGLH</sequence>
<comment type="caution">
    <text evidence="1">The sequence shown here is derived from an EMBL/GenBank/DDBJ whole genome shotgun (WGS) entry which is preliminary data.</text>
</comment>
<dbReference type="OrthoDB" id="1957844at2"/>
<name>A0A9X5BE88_9FIRM</name>
<proteinExistence type="predicted"/>
<dbReference type="RefSeq" id="WP_160559166.1">
    <property type="nucleotide sequence ID" value="NZ_QZDT01000006.1"/>
</dbReference>
<dbReference type="AlphaFoldDB" id="A0A9X5BE88"/>
<dbReference type="EMBL" id="QZDT01000006">
    <property type="protein sequence ID" value="NBJ92090.1"/>
    <property type="molecule type" value="Genomic_DNA"/>
</dbReference>